<reference evidence="1" key="1">
    <citation type="submission" date="2018-05" db="EMBL/GenBank/DDBJ databases">
        <authorList>
            <person name="Lanie J.A."/>
            <person name="Ng W.-L."/>
            <person name="Kazmierczak K.M."/>
            <person name="Andrzejewski T.M."/>
            <person name="Davidsen T.M."/>
            <person name="Wayne K.J."/>
            <person name="Tettelin H."/>
            <person name="Glass J.I."/>
            <person name="Rusch D."/>
            <person name="Podicherti R."/>
            <person name="Tsui H.-C.T."/>
            <person name="Winkler M.E."/>
        </authorList>
    </citation>
    <scope>NUCLEOTIDE SEQUENCE</scope>
</reference>
<sequence length="25" mass="2885">MVLVELVKIKIDAKVIISEKELILF</sequence>
<evidence type="ECO:0000313" key="1">
    <source>
        <dbReference type="EMBL" id="SVC49534.1"/>
    </source>
</evidence>
<proteinExistence type="predicted"/>
<dbReference type="EMBL" id="UINC01094358">
    <property type="protein sequence ID" value="SVC49534.1"/>
    <property type="molecule type" value="Genomic_DNA"/>
</dbReference>
<accession>A0A382MKN0</accession>
<dbReference type="AlphaFoldDB" id="A0A382MKN0"/>
<protein>
    <submittedName>
        <fullName evidence="1">Uncharacterized protein</fullName>
    </submittedName>
</protein>
<gene>
    <name evidence="1" type="ORF">METZ01_LOCUS302388</name>
</gene>
<name>A0A382MKN0_9ZZZZ</name>
<organism evidence="1">
    <name type="scientific">marine metagenome</name>
    <dbReference type="NCBI Taxonomy" id="408172"/>
    <lineage>
        <taxon>unclassified sequences</taxon>
        <taxon>metagenomes</taxon>
        <taxon>ecological metagenomes</taxon>
    </lineage>
</organism>